<dbReference type="InterPro" id="IPR050536">
    <property type="entry name" value="DtxR_MntR_Metal-Reg"/>
</dbReference>
<dbReference type="AlphaFoldDB" id="A0A921IPX8"/>
<dbReference type="InterPro" id="IPR022689">
    <property type="entry name" value="Iron_dep_repressor"/>
</dbReference>
<dbReference type="InterPro" id="IPR022687">
    <property type="entry name" value="HTH_DTXR"/>
</dbReference>
<dbReference type="PANTHER" id="PTHR33238:SF7">
    <property type="entry name" value="IRON-DEPENDENT TRANSCRIPTIONAL REGULATOR"/>
    <property type="match status" value="1"/>
</dbReference>
<evidence type="ECO:0000259" key="5">
    <source>
        <dbReference type="PROSITE" id="PS50944"/>
    </source>
</evidence>
<accession>A0A921IPX8</accession>
<dbReference type="InterPro" id="IPR001367">
    <property type="entry name" value="Fe_dep_repressor"/>
</dbReference>
<dbReference type="InterPro" id="IPR036388">
    <property type="entry name" value="WH-like_DNA-bd_sf"/>
</dbReference>
<dbReference type="Pfam" id="PF02742">
    <property type="entry name" value="Fe_dep_repr_C"/>
    <property type="match status" value="1"/>
</dbReference>
<dbReference type="Gene3D" id="1.10.60.10">
    <property type="entry name" value="Iron dependent repressor, metal binding and dimerisation domain"/>
    <property type="match status" value="1"/>
</dbReference>
<sequence length="118" mass="13125">MRLRESGEDYLEAILVLQQERGVVRAIDIAEHLGVTKASVSKAMSTLEGKGFIEVVKRDVRLTEAGAQVAHEILERHVFFRDLLIAAGVEPELAAEEACHMEHCLSEDSFQKLKAHMA</sequence>
<evidence type="ECO:0000313" key="7">
    <source>
        <dbReference type="Proteomes" id="UP000746751"/>
    </source>
</evidence>
<gene>
    <name evidence="6" type="ORF">K8U80_06005</name>
</gene>
<dbReference type="GO" id="GO:0046983">
    <property type="term" value="F:protein dimerization activity"/>
    <property type="evidence" value="ECO:0007669"/>
    <property type="project" value="InterPro"/>
</dbReference>
<dbReference type="Pfam" id="PF01325">
    <property type="entry name" value="Fe_dep_repress"/>
    <property type="match status" value="1"/>
</dbReference>
<keyword evidence="3" id="KW-0238">DNA-binding</keyword>
<dbReference type="GO" id="GO:0003677">
    <property type="term" value="F:DNA binding"/>
    <property type="evidence" value="ECO:0007669"/>
    <property type="project" value="UniProtKB-KW"/>
</dbReference>
<dbReference type="EMBL" id="DYVF01000041">
    <property type="protein sequence ID" value="HJG30932.1"/>
    <property type="molecule type" value="Genomic_DNA"/>
</dbReference>
<dbReference type="PROSITE" id="PS50944">
    <property type="entry name" value="HTH_DTXR"/>
    <property type="match status" value="1"/>
</dbReference>
<evidence type="ECO:0000256" key="1">
    <source>
        <dbReference type="ARBA" id="ARBA00007871"/>
    </source>
</evidence>
<comment type="similarity">
    <text evidence="1">Belongs to the DtxR/MntR family.</text>
</comment>
<dbReference type="Gene3D" id="1.10.10.10">
    <property type="entry name" value="Winged helix-like DNA-binding domain superfamily/Winged helix DNA-binding domain"/>
    <property type="match status" value="1"/>
</dbReference>
<dbReference type="SUPFAM" id="SSF46785">
    <property type="entry name" value="Winged helix' DNA-binding domain"/>
    <property type="match status" value="1"/>
</dbReference>
<dbReference type="InterPro" id="IPR036421">
    <property type="entry name" value="Fe_dep_repressor_sf"/>
</dbReference>
<comment type="caution">
    <text evidence="6">The sequence shown here is derived from an EMBL/GenBank/DDBJ whole genome shotgun (WGS) entry which is preliminary data.</text>
</comment>
<dbReference type="Proteomes" id="UP000746751">
    <property type="component" value="Unassembled WGS sequence"/>
</dbReference>
<dbReference type="PANTHER" id="PTHR33238">
    <property type="entry name" value="IRON (METAL) DEPENDENT REPRESSOR, DTXR FAMILY"/>
    <property type="match status" value="1"/>
</dbReference>
<dbReference type="SMART" id="SM00529">
    <property type="entry name" value="HTH_DTXR"/>
    <property type="match status" value="1"/>
</dbReference>
<evidence type="ECO:0000256" key="2">
    <source>
        <dbReference type="ARBA" id="ARBA00023015"/>
    </source>
</evidence>
<dbReference type="InterPro" id="IPR036390">
    <property type="entry name" value="WH_DNA-bd_sf"/>
</dbReference>
<name>A0A921IPX8_9ACTN</name>
<proteinExistence type="inferred from homology"/>
<dbReference type="SUPFAM" id="SSF47979">
    <property type="entry name" value="Iron-dependent repressor protein, dimerization domain"/>
    <property type="match status" value="1"/>
</dbReference>
<evidence type="ECO:0000256" key="4">
    <source>
        <dbReference type="ARBA" id="ARBA00023163"/>
    </source>
</evidence>
<organism evidence="6 7">
    <name type="scientific">Collinsella ihumii</name>
    <dbReference type="NCBI Taxonomy" id="1720204"/>
    <lineage>
        <taxon>Bacteria</taxon>
        <taxon>Bacillati</taxon>
        <taxon>Actinomycetota</taxon>
        <taxon>Coriobacteriia</taxon>
        <taxon>Coriobacteriales</taxon>
        <taxon>Coriobacteriaceae</taxon>
        <taxon>Collinsella</taxon>
    </lineage>
</organism>
<keyword evidence="2" id="KW-0805">Transcription regulation</keyword>
<dbReference type="GO" id="GO:0046914">
    <property type="term" value="F:transition metal ion binding"/>
    <property type="evidence" value="ECO:0007669"/>
    <property type="project" value="InterPro"/>
</dbReference>
<reference evidence="6" key="2">
    <citation type="submission" date="2021-09" db="EMBL/GenBank/DDBJ databases">
        <authorList>
            <person name="Gilroy R."/>
        </authorList>
    </citation>
    <scope>NUCLEOTIDE SEQUENCE</scope>
    <source>
        <strain evidence="6">ChiGjej2B2-7701</strain>
    </source>
</reference>
<protein>
    <submittedName>
        <fullName evidence="6">Metal-dependent transcriptional regulator</fullName>
    </submittedName>
</protein>
<reference evidence="6" key="1">
    <citation type="journal article" date="2021" name="PeerJ">
        <title>Extensive microbial diversity within the chicken gut microbiome revealed by metagenomics and culture.</title>
        <authorList>
            <person name="Gilroy R."/>
            <person name="Ravi A."/>
            <person name="Getino M."/>
            <person name="Pursley I."/>
            <person name="Horton D.L."/>
            <person name="Alikhan N.F."/>
            <person name="Baker D."/>
            <person name="Gharbi K."/>
            <person name="Hall N."/>
            <person name="Watson M."/>
            <person name="Adriaenssens E.M."/>
            <person name="Foster-Nyarko E."/>
            <person name="Jarju S."/>
            <person name="Secka A."/>
            <person name="Antonio M."/>
            <person name="Oren A."/>
            <person name="Chaudhuri R.R."/>
            <person name="La Ragione R."/>
            <person name="Hildebrand F."/>
            <person name="Pallen M.J."/>
        </authorList>
    </citation>
    <scope>NUCLEOTIDE SEQUENCE</scope>
    <source>
        <strain evidence="6">ChiGjej2B2-7701</strain>
    </source>
</reference>
<feature type="domain" description="HTH dtxR-type" evidence="5">
    <location>
        <begin position="3"/>
        <end position="63"/>
    </location>
</feature>
<dbReference type="GO" id="GO:0003700">
    <property type="term" value="F:DNA-binding transcription factor activity"/>
    <property type="evidence" value="ECO:0007669"/>
    <property type="project" value="InterPro"/>
</dbReference>
<keyword evidence="4" id="KW-0804">Transcription</keyword>
<evidence type="ECO:0000256" key="3">
    <source>
        <dbReference type="ARBA" id="ARBA00023125"/>
    </source>
</evidence>
<evidence type="ECO:0000313" key="6">
    <source>
        <dbReference type="EMBL" id="HJG30932.1"/>
    </source>
</evidence>